<dbReference type="InterPro" id="IPR051859">
    <property type="entry name" value="DCAF"/>
</dbReference>
<evidence type="ECO:0000313" key="3">
    <source>
        <dbReference type="Proteomes" id="UP000678393"/>
    </source>
</evidence>
<dbReference type="PANTHER" id="PTHR19847">
    <property type="entry name" value="DDB1- AND CUL4-ASSOCIATED FACTOR 11"/>
    <property type="match status" value="1"/>
</dbReference>
<comment type="caution">
    <text evidence="2">The sequence shown here is derived from an EMBL/GenBank/DDBJ whole genome shotgun (WGS) entry which is preliminary data.</text>
</comment>
<feature type="region of interest" description="Disordered" evidence="1">
    <location>
        <begin position="1"/>
        <end position="43"/>
    </location>
</feature>
<evidence type="ECO:0000256" key="1">
    <source>
        <dbReference type="SAM" id="MobiDB-lite"/>
    </source>
</evidence>
<dbReference type="AlphaFoldDB" id="A0A8S3YKJ3"/>
<dbReference type="GO" id="GO:0080008">
    <property type="term" value="C:Cul4-RING E3 ubiquitin ligase complex"/>
    <property type="evidence" value="ECO:0007669"/>
    <property type="project" value="TreeGrafter"/>
</dbReference>
<feature type="region of interest" description="Disordered" evidence="1">
    <location>
        <begin position="60"/>
        <end position="88"/>
    </location>
</feature>
<reference evidence="2" key="1">
    <citation type="submission" date="2021-04" db="EMBL/GenBank/DDBJ databases">
        <authorList>
            <consortium name="Molecular Ecology Group"/>
        </authorList>
    </citation>
    <scope>NUCLEOTIDE SEQUENCE</scope>
</reference>
<dbReference type="Gene3D" id="2.130.10.10">
    <property type="entry name" value="YVTN repeat-like/Quinoprotein amine dehydrogenase"/>
    <property type="match status" value="1"/>
</dbReference>
<feature type="non-terminal residue" evidence="2">
    <location>
        <position position="1"/>
    </location>
</feature>
<dbReference type="EMBL" id="CAJHNH020000189">
    <property type="protein sequence ID" value="CAG5115961.1"/>
    <property type="molecule type" value="Genomic_DNA"/>
</dbReference>
<keyword evidence="3" id="KW-1185">Reference proteome</keyword>
<organism evidence="2 3">
    <name type="scientific">Candidula unifasciata</name>
    <dbReference type="NCBI Taxonomy" id="100452"/>
    <lineage>
        <taxon>Eukaryota</taxon>
        <taxon>Metazoa</taxon>
        <taxon>Spiralia</taxon>
        <taxon>Lophotrochozoa</taxon>
        <taxon>Mollusca</taxon>
        <taxon>Gastropoda</taxon>
        <taxon>Heterobranchia</taxon>
        <taxon>Euthyneura</taxon>
        <taxon>Panpulmonata</taxon>
        <taxon>Eupulmonata</taxon>
        <taxon>Stylommatophora</taxon>
        <taxon>Helicina</taxon>
        <taxon>Helicoidea</taxon>
        <taxon>Geomitridae</taxon>
        <taxon>Candidula</taxon>
    </lineage>
</organism>
<proteinExistence type="predicted"/>
<dbReference type="OrthoDB" id="63070at2759"/>
<accession>A0A8S3YKJ3</accession>
<dbReference type="GO" id="GO:0043161">
    <property type="term" value="P:proteasome-mediated ubiquitin-dependent protein catabolic process"/>
    <property type="evidence" value="ECO:0007669"/>
    <property type="project" value="TreeGrafter"/>
</dbReference>
<gene>
    <name evidence="2" type="ORF">CUNI_LOCUS1519</name>
</gene>
<sequence>MGVNSSRGNDRMSGRGQESDGSQPRRALSSLSGGSIDDEDPDLPSIVAYLIQSGQIRFISQSDSDSGSTSPEEDIAAPPARPPIMDKTPDVANIQKNDIHSMVMMSSGRLSDQRWLSYWKPTVPNLVAKREIGLNRQQQFTHGDRCLMVARHLPNHSTQLQSYNHKAFCGIYSENGNVFLSACQDQNIRVYDTSQEEFREINCIRARDVGWSVLDTAFSPDGQYAAYSSWSDCAPCLHCLNHSFCLP</sequence>
<dbReference type="SUPFAM" id="SSF50978">
    <property type="entry name" value="WD40 repeat-like"/>
    <property type="match status" value="1"/>
</dbReference>
<dbReference type="PANTHER" id="PTHR19847:SF7">
    <property type="entry name" value="DDB1- AND CUL4-ASSOCIATED FACTOR 11"/>
    <property type="match status" value="1"/>
</dbReference>
<dbReference type="Proteomes" id="UP000678393">
    <property type="component" value="Unassembled WGS sequence"/>
</dbReference>
<dbReference type="InterPro" id="IPR036322">
    <property type="entry name" value="WD40_repeat_dom_sf"/>
</dbReference>
<protein>
    <submittedName>
        <fullName evidence="2">Uncharacterized protein</fullName>
    </submittedName>
</protein>
<name>A0A8S3YKJ3_9EUPU</name>
<feature type="compositionally biased region" description="Low complexity" evidence="1">
    <location>
        <begin position="60"/>
        <end position="70"/>
    </location>
</feature>
<evidence type="ECO:0000313" key="2">
    <source>
        <dbReference type="EMBL" id="CAG5115961.1"/>
    </source>
</evidence>
<dbReference type="InterPro" id="IPR015943">
    <property type="entry name" value="WD40/YVTN_repeat-like_dom_sf"/>
</dbReference>